<keyword evidence="1" id="KW-0862">Zinc</keyword>
<accession>A0A401IP82</accession>
<reference evidence="4" key="1">
    <citation type="journal article" date="2018" name="J. Virol.">
        <title>Crustacean Genome Exploration Reveals the Evolutionary Origin of White Spot Syndrome Virus.</title>
        <authorList>
            <person name="Kawato S."/>
            <person name="Shitara A."/>
            <person name="Wang Y."/>
            <person name="Nozaki R."/>
            <person name="Kondo H."/>
            <person name="Hirono I."/>
        </authorList>
    </citation>
    <scope>NUCLEOTIDE SEQUENCE</scope>
    <source>
        <strain evidence="4">Mikawa-1</strain>
    </source>
</reference>
<dbReference type="Gene3D" id="3.30.40.10">
    <property type="entry name" value="Zinc/RING finger domain, C3HC4 (zinc finger)"/>
    <property type="match status" value="1"/>
</dbReference>
<dbReference type="InterPro" id="IPR013083">
    <property type="entry name" value="Znf_RING/FYVE/PHD"/>
</dbReference>
<proteinExistence type="predicted"/>
<organism evidence="4">
    <name type="scientific">Metapenaeus ensis nimavirus</name>
    <dbReference type="NCBI Taxonomy" id="2133794"/>
    <lineage>
        <taxon>Viruses</taxon>
        <taxon>Viruses incertae sedis</taxon>
        <taxon>Naldaviricetes</taxon>
        <taxon>Nimaviridae</taxon>
    </lineage>
</organism>
<dbReference type="SUPFAM" id="SSF48403">
    <property type="entry name" value="Ankyrin repeat"/>
    <property type="match status" value="1"/>
</dbReference>
<dbReference type="Gene3D" id="1.25.40.20">
    <property type="entry name" value="Ankyrin repeat-containing domain"/>
    <property type="match status" value="1"/>
</dbReference>
<evidence type="ECO:0000259" key="3">
    <source>
        <dbReference type="PROSITE" id="PS50089"/>
    </source>
</evidence>
<keyword evidence="1" id="KW-0479">Metal-binding</keyword>
<keyword evidence="1" id="KW-0863">Zinc-finger</keyword>
<dbReference type="PROSITE" id="PS50089">
    <property type="entry name" value="ZF_RING_2"/>
    <property type="match status" value="1"/>
</dbReference>
<name>A0A401IP82_9VIRU</name>
<evidence type="ECO:0000313" key="4">
    <source>
        <dbReference type="EMBL" id="GBG35429.1"/>
    </source>
</evidence>
<dbReference type="InterPro" id="IPR001841">
    <property type="entry name" value="Znf_RING"/>
</dbReference>
<feature type="region of interest" description="Disordered" evidence="2">
    <location>
        <begin position="400"/>
        <end position="439"/>
    </location>
</feature>
<dbReference type="GO" id="GO:0008270">
    <property type="term" value="F:zinc ion binding"/>
    <property type="evidence" value="ECO:0007669"/>
    <property type="project" value="UniProtKB-KW"/>
</dbReference>
<sequence length="579" mass="66245">MSRYASSADDHVADLLVRTPQDSICKELRTIFKRNPMILHVDYRGQMLWAYIFSRAQPQMIDFILSCRTDYGLSIPRACCPVEENGNGILMAPINVRTLAVLMSKDCQYFCEALSYINERNGDSFFHYHCSRTQERESLVILWLSEICRNLPLDDLVTPDRALSDINLTNKEKKTPLQIAIEYNNPSAVYQLITLFGAYWFDDCLVKHKTNCGEIMFTSMTYIQLAEKLNRSECLQILHEADDSYRIWPNTSLRDLGCAICGGSESYDEHYNLTCRHVCHCICLMRMCASSENLKCPLCRSTMTNLEKVSPPTVFRLKHGTEEERAIMCRDRNHMALCTNFITDIVDKWYSRIDYLGEGQSDDITGAVSQDERESLSEGMRFSGLVIESPGASTTHLLGTRTTATSVSHPSFTPASRTRRSGSRSRVRATNRSLSNSRSSLQHTIKIPIRHIAHRRRMASHMDIPWLLNFEETLPTMTEVFKLDCIDDASFFTRLTENEALGLFPHATAVWRLRFNDRKKQYSRERTTTQWLVLITETDKSRSLGSRYISSVASKVSRVYRANAGTFLELIAYTCNALL</sequence>
<evidence type="ECO:0000256" key="1">
    <source>
        <dbReference type="PROSITE-ProRule" id="PRU00175"/>
    </source>
</evidence>
<dbReference type="CDD" id="cd16448">
    <property type="entry name" value="RING-H2"/>
    <property type="match status" value="1"/>
</dbReference>
<dbReference type="EMBL" id="BFCE01000001">
    <property type="protein sequence ID" value="GBG35429.1"/>
    <property type="molecule type" value="Genomic_DNA"/>
</dbReference>
<feature type="domain" description="RING-type" evidence="3">
    <location>
        <begin position="258"/>
        <end position="300"/>
    </location>
</feature>
<dbReference type="SUPFAM" id="SSF57850">
    <property type="entry name" value="RING/U-box"/>
    <property type="match status" value="1"/>
</dbReference>
<dbReference type="InterPro" id="IPR036770">
    <property type="entry name" value="Ankyrin_rpt-contain_sf"/>
</dbReference>
<protein>
    <submittedName>
        <fullName evidence="4">Wsv222-like protein, paralog 1</fullName>
    </submittedName>
</protein>
<comment type="caution">
    <text evidence="4">The sequence shown here is derived from an EMBL/GenBank/DDBJ whole genome shotgun (WGS) entry which is preliminary data.</text>
</comment>
<evidence type="ECO:0000256" key="2">
    <source>
        <dbReference type="SAM" id="MobiDB-lite"/>
    </source>
</evidence>
<feature type="compositionally biased region" description="Basic residues" evidence="2">
    <location>
        <begin position="417"/>
        <end position="429"/>
    </location>
</feature>